<evidence type="ECO:0000256" key="2">
    <source>
        <dbReference type="SAM" id="SignalP"/>
    </source>
</evidence>
<keyword evidence="4" id="KW-1185">Reference proteome</keyword>
<feature type="chain" id="PRO_5024412276" evidence="2">
    <location>
        <begin position="26"/>
        <end position="149"/>
    </location>
</feature>
<feature type="signal peptide" evidence="2">
    <location>
        <begin position="1"/>
        <end position="25"/>
    </location>
</feature>
<proteinExistence type="predicted"/>
<dbReference type="AlphaFoldDB" id="A0A5S5CXX3"/>
<comment type="caution">
    <text evidence="3">The sequence shown here is derived from an EMBL/GenBank/DDBJ whole genome shotgun (WGS) entry which is preliminary data.</text>
</comment>
<protein>
    <submittedName>
        <fullName evidence="3">Uncharacterized protein</fullName>
    </submittedName>
</protein>
<name>A0A5S5CXX3_9ACTN</name>
<keyword evidence="1" id="KW-1133">Transmembrane helix</keyword>
<organism evidence="3 4">
    <name type="scientific">Blastococcus xanthinilyticus</name>
    <dbReference type="NCBI Taxonomy" id="1564164"/>
    <lineage>
        <taxon>Bacteria</taxon>
        <taxon>Bacillati</taxon>
        <taxon>Actinomycetota</taxon>
        <taxon>Actinomycetes</taxon>
        <taxon>Geodermatophilales</taxon>
        <taxon>Geodermatophilaceae</taxon>
        <taxon>Blastococcus</taxon>
    </lineage>
</organism>
<evidence type="ECO:0000256" key="1">
    <source>
        <dbReference type="SAM" id="Phobius"/>
    </source>
</evidence>
<dbReference type="EMBL" id="VNHW01000004">
    <property type="protein sequence ID" value="TYP88641.1"/>
    <property type="molecule type" value="Genomic_DNA"/>
</dbReference>
<feature type="transmembrane region" description="Helical" evidence="1">
    <location>
        <begin position="88"/>
        <end position="111"/>
    </location>
</feature>
<keyword evidence="1" id="KW-0812">Transmembrane</keyword>
<keyword evidence="1" id="KW-0472">Membrane</keyword>
<dbReference type="Proteomes" id="UP000322499">
    <property type="component" value="Unassembled WGS sequence"/>
</dbReference>
<evidence type="ECO:0000313" key="3">
    <source>
        <dbReference type="EMBL" id="TYP88641.1"/>
    </source>
</evidence>
<keyword evidence="2" id="KW-0732">Signal</keyword>
<sequence>MSTRRMWVLLLLAAVFSMRGVQCMAADMDAGHGTAASAMTVVHGAALAEPLWPGSTVVGHQLSGVVPGGGSVAAMSGLLHENPPMPGAAFGAVCLAVLLTGVVLLGVAALVRRAPVSIVRARAPSALWHTWWSRLPRPPDLSALCLLRI</sequence>
<reference evidence="3 4" key="1">
    <citation type="submission" date="2019-07" db="EMBL/GenBank/DDBJ databases">
        <title>Genomic Encyclopedia of Archaeal and Bacterial Type Strains, Phase II (KMG-II): from individual species to whole genera.</title>
        <authorList>
            <person name="Goeker M."/>
        </authorList>
    </citation>
    <scope>NUCLEOTIDE SEQUENCE [LARGE SCALE GENOMIC DNA]</scope>
    <source>
        <strain evidence="3 4">DSM 46842</strain>
    </source>
</reference>
<gene>
    <name evidence="3" type="ORF">BD833_104350</name>
</gene>
<evidence type="ECO:0000313" key="4">
    <source>
        <dbReference type="Proteomes" id="UP000322499"/>
    </source>
</evidence>
<accession>A0A5S5CXX3</accession>